<sequence length="358" mass="41570">MDIDPPKSSWTPEMALRSKAQVRLEEWKTLDIQEAWRKQSEYMHASAPADLRTWTTLTLPYQAHSNQPLPSMKEIRGASNLDAINGGHHEAENLLFLAEKRPELRIPTVLAVWPTTEEGPRVIYCLMINFIEGIPLDDEKFAELPIHAQDTICAKVSSQIRYLRELPSEGYYGRVHGQGWLCPPTGIELMTSTSDVVRGPYKTYEEFISAIYLAHQVQRAIANISPEWHPKEVERTAKFRSIFPDWNPHEPKLTWIDPKIDNMIARQIKGDDGSEDWEVFLIDWECTGWYPAWVQGLQFDFRGNILIRDYTQPVIKGHGPSFKSHREPAIQQMMTKDFDPNPDRERLDFIQEVDWHFF</sequence>
<dbReference type="Proteomes" id="UP000799764">
    <property type="component" value="Unassembled WGS sequence"/>
</dbReference>
<evidence type="ECO:0008006" key="3">
    <source>
        <dbReference type="Google" id="ProtNLM"/>
    </source>
</evidence>
<dbReference type="InterPro" id="IPR011009">
    <property type="entry name" value="Kinase-like_dom_sf"/>
</dbReference>
<evidence type="ECO:0000313" key="2">
    <source>
        <dbReference type="Proteomes" id="UP000799764"/>
    </source>
</evidence>
<dbReference type="InterPro" id="IPR051678">
    <property type="entry name" value="AGP_Transferase"/>
</dbReference>
<gene>
    <name evidence="1" type="ORF">P171DRAFT_494555</name>
</gene>
<name>A0A9P4PFV1_9PLEO</name>
<accession>A0A9P4PFV1</accession>
<proteinExistence type="predicted"/>
<keyword evidence="2" id="KW-1185">Reference proteome</keyword>
<dbReference type="EMBL" id="MU001501">
    <property type="protein sequence ID" value="KAF2444294.1"/>
    <property type="molecule type" value="Genomic_DNA"/>
</dbReference>
<reference evidence="1" key="1">
    <citation type="journal article" date="2020" name="Stud. Mycol.">
        <title>101 Dothideomycetes genomes: a test case for predicting lifestyles and emergence of pathogens.</title>
        <authorList>
            <person name="Haridas S."/>
            <person name="Albert R."/>
            <person name="Binder M."/>
            <person name="Bloem J."/>
            <person name="Labutti K."/>
            <person name="Salamov A."/>
            <person name="Andreopoulos B."/>
            <person name="Baker S."/>
            <person name="Barry K."/>
            <person name="Bills G."/>
            <person name="Bluhm B."/>
            <person name="Cannon C."/>
            <person name="Castanera R."/>
            <person name="Culley D."/>
            <person name="Daum C."/>
            <person name="Ezra D."/>
            <person name="Gonzalez J."/>
            <person name="Henrissat B."/>
            <person name="Kuo A."/>
            <person name="Liang C."/>
            <person name="Lipzen A."/>
            <person name="Lutzoni F."/>
            <person name="Magnuson J."/>
            <person name="Mondo S."/>
            <person name="Nolan M."/>
            <person name="Ohm R."/>
            <person name="Pangilinan J."/>
            <person name="Park H.-J."/>
            <person name="Ramirez L."/>
            <person name="Alfaro M."/>
            <person name="Sun H."/>
            <person name="Tritt A."/>
            <person name="Yoshinaga Y."/>
            <person name="Zwiers L.-H."/>
            <person name="Turgeon B."/>
            <person name="Goodwin S."/>
            <person name="Spatafora J."/>
            <person name="Crous P."/>
            <person name="Grigoriev I."/>
        </authorList>
    </citation>
    <scope>NUCLEOTIDE SEQUENCE</scope>
    <source>
        <strain evidence="1">CBS 690.94</strain>
    </source>
</reference>
<organism evidence="1 2">
    <name type="scientific">Karstenula rhodostoma CBS 690.94</name>
    <dbReference type="NCBI Taxonomy" id="1392251"/>
    <lineage>
        <taxon>Eukaryota</taxon>
        <taxon>Fungi</taxon>
        <taxon>Dikarya</taxon>
        <taxon>Ascomycota</taxon>
        <taxon>Pezizomycotina</taxon>
        <taxon>Dothideomycetes</taxon>
        <taxon>Pleosporomycetidae</taxon>
        <taxon>Pleosporales</taxon>
        <taxon>Massarineae</taxon>
        <taxon>Didymosphaeriaceae</taxon>
        <taxon>Karstenula</taxon>
    </lineage>
</organism>
<evidence type="ECO:0000313" key="1">
    <source>
        <dbReference type="EMBL" id="KAF2444294.1"/>
    </source>
</evidence>
<dbReference type="OrthoDB" id="4177236at2759"/>
<protein>
    <recommendedName>
        <fullName evidence="3">Aminoglycoside phosphotransferase domain-containing protein</fullName>
    </recommendedName>
</protein>
<dbReference type="PANTHER" id="PTHR21310">
    <property type="entry name" value="AMINOGLYCOSIDE PHOSPHOTRANSFERASE-RELATED-RELATED"/>
    <property type="match status" value="1"/>
</dbReference>
<comment type="caution">
    <text evidence="1">The sequence shown here is derived from an EMBL/GenBank/DDBJ whole genome shotgun (WGS) entry which is preliminary data.</text>
</comment>
<dbReference type="PANTHER" id="PTHR21310:SF48">
    <property type="entry name" value="AMINOGLYCOSIDE PHOSPHOTRANSFERASE DOMAIN-CONTAINING PROTEIN"/>
    <property type="match status" value="1"/>
</dbReference>
<dbReference type="AlphaFoldDB" id="A0A9P4PFV1"/>
<dbReference type="SUPFAM" id="SSF56112">
    <property type="entry name" value="Protein kinase-like (PK-like)"/>
    <property type="match status" value="1"/>
</dbReference>